<dbReference type="InterPro" id="IPR006860">
    <property type="entry name" value="FecR"/>
</dbReference>
<sequence length="374" mass="42184">MNNKKAAELIDKYLAGQCTAEEQTVLFAYFNTFLDKNHKLLSTDETDQLHRDTWERISNQIGKGREKTPIRSLNRSRLISITAAAAILIIAGFFIKKTRLYDSSNTITEDILPVGEGALLTLENGRTIELSATHTGIDFTKEYIAYQDGSALYPENTSRNSMYRLSTPKGSTYQLTLSDGTTVFLNGGSEIKYPRKFEGEKRKVEFEGEAYFSVKKHAKQPFIVVTKGQEIKVLGTVFNISTYTPMSTKTTLVEGSVLITADIKTTSPFLLSPGEQSIVRADGSYDKKKVDLKKELAWRSGLFYFDQTPFSEILQQVSQWYDVDITYSSGIPQGTFSGIINRNLSLQTLIEYFEDSSPHQFKIENRTLRVKAQK</sequence>
<dbReference type="STRING" id="1346330.M472_09150"/>
<dbReference type="PATRIC" id="fig|1346330.5.peg.2270"/>
<dbReference type="PANTHER" id="PTHR30273:SF2">
    <property type="entry name" value="PROTEIN FECR"/>
    <property type="match status" value="1"/>
</dbReference>
<dbReference type="AlphaFoldDB" id="U2HTU3"/>
<dbReference type="InterPro" id="IPR032508">
    <property type="entry name" value="FecR_C"/>
</dbReference>
<dbReference type="PIRSF" id="PIRSF018266">
    <property type="entry name" value="FecR"/>
    <property type="match status" value="1"/>
</dbReference>
<keyword evidence="1" id="KW-0472">Membrane</keyword>
<feature type="domain" description="Protein FecR C-terminal" evidence="3">
    <location>
        <begin position="303"/>
        <end position="368"/>
    </location>
</feature>
<dbReference type="Gene3D" id="2.60.120.1440">
    <property type="match status" value="1"/>
</dbReference>
<dbReference type="OrthoDB" id="1099963at2"/>
<accession>U2HTU3</accession>
<evidence type="ECO:0000256" key="1">
    <source>
        <dbReference type="SAM" id="Phobius"/>
    </source>
</evidence>
<dbReference type="Gene3D" id="3.55.50.30">
    <property type="match status" value="1"/>
</dbReference>
<comment type="caution">
    <text evidence="4">The sequence shown here is derived from an EMBL/GenBank/DDBJ whole genome shotgun (WGS) entry which is preliminary data.</text>
</comment>
<evidence type="ECO:0000313" key="4">
    <source>
        <dbReference type="EMBL" id="ERJ58937.1"/>
    </source>
</evidence>
<dbReference type="Pfam" id="PF04773">
    <property type="entry name" value="FecR"/>
    <property type="match status" value="1"/>
</dbReference>
<name>U2HTU3_9SPHI</name>
<gene>
    <name evidence="4" type="ORF">M472_09150</name>
</gene>
<evidence type="ECO:0000259" key="3">
    <source>
        <dbReference type="Pfam" id="PF16344"/>
    </source>
</evidence>
<reference evidence="4 5" key="1">
    <citation type="journal article" date="2013" name="Genome Announc.">
        <title>The Draft Genome Sequence of Sphingomonas paucimobilis Strain HER1398 (Proteobacteria), Host to the Giant PAU Phage, Indicates That It Is a Member of the Genus Sphingobacterium (Bacteroidetes).</title>
        <authorList>
            <person name="White R.A.III."/>
            <person name="Suttle C.A."/>
        </authorList>
    </citation>
    <scope>NUCLEOTIDE SEQUENCE [LARGE SCALE GENOMIC DNA]</scope>
    <source>
        <strain evidence="4 5">HER1398</strain>
    </source>
</reference>
<protein>
    <recommendedName>
        <fullName evidence="6">FecR protein domain-containing protein</fullName>
    </recommendedName>
</protein>
<dbReference type="Pfam" id="PF16344">
    <property type="entry name" value="FecR_C"/>
    <property type="match status" value="1"/>
</dbReference>
<dbReference type="Proteomes" id="UP000016584">
    <property type="component" value="Unassembled WGS sequence"/>
</dbReference>
<dbReference type="EMBL" id="ATDL01000015">
    <property type="protein sequence ID" value="ERJ58937.1"/>
    <property type="molecule type" value="Genomic_DNA"/>
</dbReference>
<evidence type="ECO:0008006" key="6">
    <source>
        <dbReference type="Google" id="ProtNLM"/>
    </source>
</evidence>
<dbReference type="PANTHER" id="PTHR30273">
    <property type="entry name" value="PERIPLASMIC SIGNAL SENSOR AND SIGMA FACTOR ACTIVATOR FECR-RELATED"/>
    <property type="match status" value="1"/>
</dbReference>
<dbReference type="InterPro" id="IPR012373">
    <property type="entry name" value="Ferrdict_sens_TM"/>
</dbReference>
<feature type="transmembrane region" description="Helical" evidence="1">
    <location>
        <begin position="78"/>
        <end position="95"/>
    </location>
</feature>
<evidence type="ECO:0000259" key="2">
    <source>
        <dbReference type="Pfam" id="PF04773"/>
    </source>
</evidence>
<keyword evidence="1" id="KW-1133">Transmembrane helix</keyword>
<dbReference type="RefSeq" id="WP_021070430.1">
    <property type="nucleotide sequence ID" value="NZ_ATDL01000015.1"/>
</dbReference>
<keyword evidence="5" id="KW-1185">Reference proteome</keyword>
<keyword evidence="1" id="KW-0812">Transmembrane</keyword>
<feature type="domain" description="FecR protein" evidence="2">
    <location>
        <begin position="164"/>
        <end position="257"/>
    </location>
</feature>
<dbReference type="GO" id="GO:0016989">
    <property type="term" value="F:sigma factor antagonist activity"/>
    <property type="evidence" value="ECO:0007669"/>
    <property type="project" value="TreeGrafter"/>
</dbReference>
<evidence type="ECO:0000313" key="5">
    <source>
        <dbReference type="Proteomes" id="UP000016584"/>
    </source>
</evidence>
<dbReference type="eggNOG" id="COG3712">
    <property type="taxonomic scope" value="Bacteria"/>
</dbReference>
<proteinExistence type="predicted"/>
<organism evidence="4 5">
    <name type="scientific">Sphingobacterium paucimobilis HER1398</name>
    <dbReference type="NCBI Taxonomy" id="1346330"/>
    <lineage>
        <taxon>Bacteria</taxon>
        <taxon>Pseudomonadati</taxon>
        <taxon>Bacteroidota</taxon>
        <taxon>Sphingobacteriia</taxon>
        <taxon>Sphingobacteriales</taxon>
        <taxon>Sphingobacteriaceae</taxon>
        <taxon>Sphingobacterium</taxon>
    </lineage>
</organism>